<comment type="caution">
    <text evidence="1">The sequence shown here is derived from an EMBL/GenBank/DDBJ whole genome shotgun (WGS) entry which is preliminary data.</text>
</comment>
<name>A0AAX6GF21_IRIPA</name>
<evidence type="ECO:0000313" key="2">
    <source>
        <dbReference type="Proteomes" id="UP001140949"/>
    </source>
</evidence>
<keyword evidence="2" id="KW-1185">Reference proteome</keyword>
<dbReference type="Proteomes" id="UP001140949">
    <property type="component" value="Unassembled WGS sequence"/>
</dbReference>
<proteinExistence type="predicted"/>
<reference evidence="1" key="2">
    <citation type="submission" date="2023-04" db="EMBL/GenBank/DDBJ databases">
        <authorList>
            <person name="Bruccoleri R.E."/>
            <person name="Oakeley E.J."/>
            <person name="Faust A.-M."/>
            <person name="Dessus-Babus S."/>
            <person name="Altorfer M."/>
            <person name="Burckhardt D."/>
            <person name="Oertli M."/>
            <person name="Naumann U."/>
            <person name="Petersen F."/>
            <person name="Wong J."/>
        </authorList>
    </citation>
    <scope>NUCLEOTIDE SEQUENCE</scope>
    <source>
        <strain evidence="1">GSM-AAB239-AS_SAM_17_03QT</strain>
        <tissue evidence="1">Leaf</tissue>
    </source>
</reference>
<evidence type="ECO:0000313" key="1">
    <source>
        <dbReference type="EMBL" id="KAJ6826831.1"/>
    </source>
</evidence>
<accession>A0AAX6GF21</accession>
<reference evidence="1" key="1">
    <citation type="journal article" date="2023" name="GigaByte">
        <title>Genome assembly of the bearded iris, Iris pallida Lam.</title>
        <authorList>
            <person name="Bruccoleri R.E."/>
            <person name="Oakeley E.J."/>
            <person name="Faust A.M.E."/>
            <person name="Altorfer M."/>
            <person name="Dessus-Babus S."/>
            <person name="Burckhardt D."/>
            <person name="Oertli M."/>
            <person name="Naumann U."/>
            <person name="Petersen F."/>
            <person name="Wong J."/>
        </authorList>
    </citation>
    <scope>NUCLEOTIDE SEQUENCE</scope>
    <source>
        <strain evidence="1">GSM-AAB239-AS_SAM_17_03QT</strain>
    </source>
</reference>
<dbReference type="AlphaFoldDB" id="A0AAX6GF21"/>
<organism evidence="1 2">
    <name type="scientific">Iris pallida</name>
    <name type="common">Sweet iris</name>
    <dbReference type="NCBI Taxonomy" id="29817"/>
    <lineage>
        <taxon>Eukaryota</taxon>
        <taxon>Viridiplantae</taxon>
        <taxon>Streptophyta</taxon>
        <taxon>Embryophyta</taxon>
        <taxon>Tracheophyta</taxon>
        <taxon>Spermatophyta</taxon>
        <taxon>Magnoliopsida</taxon>
        <taxon>Liliopsida</taxon>
        <taxon>Asparagales</taxon>
        <taxon>Iridaceae</taxon>
        <taxon>Iridoideae</taxon>
        <taxon>Irideae</taxon>
        <taxon>Iris</taxon>
    </lineage>
</organism>
<gene>
    <name evidence="1" type="ORF">M6B38_369335</name>
</gene>
<dbReference type="EMBL" id="JANAVB010020599">
    <property type="protein sequence ID" value="KAJ6826831.1"/>
    <property type="molecule type" value="Genomic_DNA"/>
</dbReference>
<protein>
    <submittedName>
        <fullName evidence="1">Bet1-like SNARE 1-1 isoform X1</fullName>
    </submittedName>
</protein>
<sequence>MLLIRVPICSLEADWHAVSSLLCISEAPTFSLGMMRHECALLLGTEDFHQAQPCLLWCKYVSFTYFEVWLSVGTIAAPGLLYLMALRRVEFEPHPTRRMKLTSTKTIKLLMDCKIESVFLKD</sequence>